<dbReference type="PROSITE" id="PS50086">
    <property type="entry name" value="TBC_RABGAP"/>
    <property type="match status" value="1"/>
</dbReference>
<evidence type="ECO:0000313" key="4">
    <source>
        <dbReference type="Proteomes" id="UP000001798"/>
    </source>
</evidence>
<feature type="compositionally biased region" description="Basic and acidic residues" evidence="1">
    <location>
        <begin position="106"/>
        <end position="117"/>
    </location>
</feature>
<reference evidence="3 4" key="1">
    <citation type="journal article" date="2011" name="PLoS Genet.">
        <title>Genomic analysis of the necrotrophic fungal pathogens Sclerotinia sclerotiorum and Botrytis cinerea.</title>
        <authorList>
            <person name="Amselem J."/>
            <person name="Cuomo C.A."/>
            <person name="van Kan J.A."/>
            <person name="Viaud M."/>
            <person name="Benito E.P."/>
            <person name="Couloux A."/>
            <person name="Coutinho P.M."/>
            <person name="de Vries R.P."/>
            <person name="Dyer P.S."/>
            <person name="Fillinger S."/>
            <person name="Fournier E."/>
            <person name="Gout L."/>
            <person name="Hahn M."/>
            <person name="Kohn L."/>
            <person name="Lapalu N."/>
            <person name="Plummer K.M."/>
            <person name="Pradier J.M."/>
            <person name="Quevillon E."/>
            <person name="Sharon A."/>
            <person name="Simon A."/>
            <person name="ten Have A."/>
            <person name="Tudzynski B."/>
            <person name="Tudzynski P."/>
            <person name="Wincker P."/>
            <person name="Andrew M."/>
            <person name="Anthouard V."/>
            <person name="Beever R.E."/>
            <person name="Beffa R."/>
            <person name="Benoit I."/>
            <person name="Bouzid O."/>
            <person name="Brault B."/>
            <person name="Chen Z."/>
            <person name="Choquer M."/>
            <person name="Collemare J."/>
            <person name="Cotton P."/>
            <person name="Danchin E.G."/>
            <person name="Da Silva C."/>
            <person name="Gautier A."/>
            <person name="Giraud C."/>
            <person name="Giraud T."/>
            <person name="Gonzalez C."/>
            <person name="Grossetete S."/>
            <person name="Guldener U."/>
            <person name="Henrissat B."/>
            <person name="Howlett B.J."/>
            <person name="Kodira C."/>
            <person name="Kretschmer M."/>
            <person name="Lappartient A."/>
            <person name="Leroch M."/>
            <person name="Levis C."/>
            <person name="Mauceli E."/>
            <person name="Neuveglise C."/>
            <person name="Oeser B."/>
            <person name="Pearson M."/>
            <person name="Poulain J."/>
            <person name="Poussereau N."/>
            <person name="Quesneville H."/>
            <person name="Rascle C."/>
            <person name="Schumacher J."/>
            <person name="Segurens B."/>
            <person name="Sexton A."/>
            <person name="Silva E."/>
            <person name="Sirven C."/>
            <person name="Soanes D.M."/>
            <person name="Talbot N.J."/>
            <person name="Templeton M."/>
            <person name="Yandava C."/>
            <person name="Yarden O."/>
            <person name="Zeng Q."/>
            <person name="Rollins J.A."/>
            <person name="Lebrun M.H."/>
            <person name="Dickman M."/>
        </authorList>
    </citation>
    <scope>NUCLEOTIDE SEQUENCE [LARGE SCALE GENOMIC DNA]</scope>
    <source>
        <strain evidence="3 4">B05.10</strain>
    </source>
</reference>
<evidence type="ECO:0000256" key="1">
    <source>
        <dbReference type="SAM" id="MobiDB-lite"/>
    </source>
</evidence>
<dbReference type="FunFam" id="1.10.8.270:FF:000023">
    <property type="entry name" value="TBC domain-containing protein C1778.09"/>
    <property type="match status" value="1"/>
</dbReference>
<dbReference type="PANTHER" id="PTHR47219">
    <property type="entry name" value="RAB GTPASE-ACTIVATING PROTEIN 1-LIKE"/>
    <property type="match status" value="1"/>
</dbReference>
<reference evidence="3 4" key="2">
    <citation type="journal article" date="2012" name="Eukaryot. Cell">
        <title>Genome update of Botrytis cinerea strains B05.10 and T4.</title>
        <authorList>
            <person name="Staats M."/>
            <person name="van Kan J.A."/>
        </authorList>
    </citation>
    <scope>NUCLEOTIDE SEQUENCE [LARGE SCALE GENOMIC DNA]</scope>
    <source>
        <strain evidence="3 4">B05.10</strain>
    </source>
</reference>
<feature type="region of interest" description="Disordered" evidence="1">
    <location>
        <begin position="106"/>
        <end position="131"/>
    </location>
</feature>
<dbReference type="AlphaFoldDB" id="A0A384JGH3"/>
<feature type="compositionally biased region" description="Polar residues" evidence="1">
    <location>
        <begin position="164"/>
        <end position="185"/>
    </location>
</feature>
<feature type="region of interest" description="Disordered" evidence="1">
    <location>
        <begin position="162"/>
        <end position="224"/>
    </location>
</feature>
<dbReference type="GO" id="GO:0031267">
    <property type="term" value="F:small GTPase binding"/>
    <property type="evidence" value="ECO:0007669"/>
    <property type="project" value="TreeGrafter"/>
</dbReference>
<dbReference type="Proteomes" id="UP000001798">
    <property type="component" value="Chromosome 5"/>
</dbReference>
<evidence type="ECO:0000259" key="2">
    <source>
        <dbReference type="PROSITE" id="PS50086"/>
    </source>
</evidence>
<sequence>MALNIQRFGSFRSIRKKSSHHTRDNTNANTNTNTGTPQATTNIATNNEGLPGPPSGLIAMRYEDMFPGARPPIPVTVAPPLSPPTETHPALRPRSLLDQGGHELRALKKEDNTKRDSGLAPTTSTSARDCEGASINRHSFNTVDNDNVLGININFDSKAVMAEPSSTSSPQVQLSDVQSPASLKSPSFMKDESLGSSSAGSLKRWKTKNGNSKIPTNTGRSIELPDEQFSPITTAIPRESLLEDDFMQSMSFSKRGSIMLGGRKPKNAQARTNATRRQPSFSMLATTSPSIKVLSEDLEMESQKVRSMYESGSGFDWRDGKDDTIDNRLTAGGESIPERPVTANSYLTPNGIGVPQRSASESSNRRPAELAGGIEDWEDVNGKDVDRYGFINSGRTTTRPGTPEPKPPQRVSTVLQLASEAPRRKRTFGRSPSTANSQKGFRRAPSRKVSARSLKRTQGDNASIRSSRSSQLRQAANRLPGNKDRRWMDEAGDMLTLPPGLADIAEEVEGGKGAELMKKKESERTEKWRRMAKIIKGKDGEGMVFEFDTKNSKLIERTWKGIPDRWRSAAWYSFLAASAKKREDSAQEGDIIEAFHKLQDQSSADDVQIDVDVPRTINSHIMFRRRYRGGQRLLFRVLHALSLYFPATGYVQGMASLAATLLCYFDEEKCFVMLVRMWTLRGLEKLYEPGFPGLMAALDEFATTWLDNGEVSAKLNELGIEPTAYGTRWYLTLFNYSIPFPAQLRVWDVFMLLGDEDQSLPYSKERPFAGGLDVIHATSAALIDGTRDILLDSDFESSMKVLTSWIPVKDEELLMKVTKAEWKLHRGKKRS</sequence>
<feature type="compositionally biased region" description="Polar residues" evidence="1">
    <location>
        <begin position="208"/>
        <end position="220"/>
    </location>
</feature>
<dbReference type="KEGG" id="bfu:BCIN_05g00630"/>
<dbReference type="Pfam" id="PF00566">
    <property type="entry name" value="RabGAP-TBC"/>
    <property type="match status" value="1"/>
</dbReference>
<dbReference type="SMART" id="SM00164">
    <property type="entry name" value="TBC"/>
    <property type="match status" value="1"/>
</dbReference>
<reference evidence="3 4" key="3">
    <citation type="journal article" date="2017" name="Mol. Plant Pathol.">
        <title>A gapless genome sequence of the fungus Botrytis cinerea.</title>
        <authorList>
            <person name="Van Kan J.A."/>
            <person name="Stassen J.H."/>
            <person name="Mosbach A."/>
            <person name="Van Der Lee T.A."/>
            <person name="Faino L."/>
            <person name="Farmer A.D."/>
            <person name="Papasotiriou D.G."/>
            <person name="Zhou S."/>
            <person name="Seidl M.F."/>
            <person name="Cottam E."/>
            <person name="Edel D."/>
            <person name="Hahn M."/>
            <person name="Schwartz D.C."/>
            <person name="Dietrich R.A."/>
            <person name="Widdison S."/>
            <person name="Scalliet G."/>
        </authorList>
    </citation>
    <scope>NUCLEOTIDE SEQUENCE [LARGE SCALE GENOMIC DNA]</scope>
    <source>
        <strain evidence="3 4">B05.10</strain>
    </source>
</reference>
<feature type="compositionally biased region" description="Low complexity" evidence="1">
    <location>
        <begin position="25"/>
        <end position="42"/>
    </location>
</feature>
<proteinExistence type="predicted"/>
<feature type="region of interest" description="Disordered" evidence="1">
    <location>
        <begin position="1"/>
        <end position="55"/>
    </location>
</feature>
<feature type="compositionally biased region" description="Basic and acidic residues" evidence="1">
    <location>
        <begin position="316"/>
        <end position="326"/>
    </location>
</feature>
<dbReference type="OrthoDB" id="294251at2759"/>
<dbReference type="GO" id="GO:0005096">
    <property type="term" value="F:GTPase activator activity"/>
    <property type="evidence" value="ECO:0007669"/>
    <property type="project" value="TreeGrafter"/>
</dbReference>
<feature type="region of interest" description="Disordered" evidence="1">
    <location>
        <begin position="314"/>
        <end position="486"/>
    </location>
</feature>
<evidence type="ECO:0000313" key="3">
    <source>
        <dbReference type="EMBL" id="ATZ49640.1"/>
    </source>
</evidence>
<dbReference type="GeneID" id="5432555"/>
<feature type="compositionally biased region" description="Basic residues" evidence="1">
    <location>
        <begin position="440"/>
        <end position="455"/>
    </location>
</feature>
<protein>
    <recommendedName>
        <fullName evidence="2">Rab-GAP TBC domain-containing protein</fullName>
    </recommendedName>
</protein>
<accession>A0A384JGH3</accession>
<dbReference type="EMBL" id="CP009809">
    <property type="protein sequence ID" value="ATZ49640.1"/>
    <property type="molecule type" value="Genomic_DNA"/>
</dbReference>
<dbReference type="SUPFAM" id="SSF47923">
    <property type="entry name" value="Ypt/Rab-GAP domain of gyp1p"/>
    <property type="match status" value="2"/>
</dbReference>
<dbReference type="VEuPathDB" id="FungiDB:Bcin05g00630"/>
<dbReference type="RefSeq" id="XP_024548581.1">
    <property type="nucleotide sequence ID" value="XM_024692799.1"/>
</dbReference>
<gene>
    <name evidence="3" type="ORF">BCIN_05g00630</name>
</gene>
<feature type="compositionally biased region" description="Polar residues" evidence="1">
    <location>
        <begin position="430"/>
        <end position="439"/>
    </location>
</feature>
<feature type="domain" description="Rab-GAP TBC" evidence="2">
    <location>
        <begin position="561"/>
        <end position="754"/>
    </location>
</feature>
<dbReference type="PANTHER" id="PTHR47219:SF9">
    <property type="entry name" value="GTPASE ACTIVATING PROTEIN AND CENTROSOME-ASSOCIATED, ISOFORM B"/>
    <property type="match status" value="1"/>
</dbReference>
<dbReference type="FunFam" id="1.10.472.80:FF:000055">
    <property type="entry name" value="TBC domain-containing protein C1778.09"/>
    <property type="match status" value="1"/>
</dbReference>
<dbReference type="InterPro" id="IPR050302">
    <property type="entry name" value="Rab_GAP_TBC_domain"/>
</dbReference>
<keyword evidence="4" id="KW-1185">Reference proteome</keyword>
<feature type="region of interest" description="Disordered" evidence="1">
    <location>
        <begin position="257"/>
        <end position="276"/>
    </location>
</feature>
<feature type="compositionally biased region" description="Low complexity" evidence="1">
    <location>
        <begin position="462"/>
        <end position="476"/>
    </location>
</feature>
<dbReference type="Gene3D" id="1.10.472.80">
    <property type="entry name" value="Ypt/Rab-GAP domain of gyp1p, domain 3"/>
    <property type="match status" value="1"/>
</dbReference>
<name>A0A384JGH3_BOTFB</name>
<dbReference type="InterPro" id="IPR035969">
    <property type="entry name" value="Rab-GAP_TBC_sf"/>
</dbReference>
<organism evidence="3 4">
    <name type="scientific">Botryotinia fuckeliana (strain B05.10)</name>
    <name type="common">Noble rot fungus</name>
    <name type="synonym">Botrytis cinerea</name>
    <dbReference type="NCBI Taxonomy" id="332648"/>
    <lineage>
        <taxon>Eukaryota</taxon>
        <taxon>Fungi</taxon>
        <taxon>Dikarya</taxon>
        <taxon>Ascomycota</taxon>
        <taxon>Pezizomycotina</taxon>
        <taxon>Leotiomycetes</taxon>
        <taxon>Helotiales</taxon>
        <taxon>Sclerotiniaceae</taxon>
        <taxon>Botrytis</taxon>
    </lineage>
</organism>
<dbReference type="Gene3D" id="1.10.8.270">
    <property type="entry name" value="putative rabgap domain of human tbc1 domain family member 14 like domains"/>
    <property type="match status" value="1"/>
</dbReference>
<dbReference type="InterPro" id="IPR000195">
    <property type="entry name" value="Rab-GAP-TBC_dom"/>
</dbReference>